<organism evidence="1">
    <name type="scientific">marine metagenome</name>
    <dbReference type="NCBI Taxonomy" id="408172"/>
    <lineage>
        <taxon>unclassified sequences</taxon>
        <taxon>metagenomes</taxon>
        <taxon>ecological metagenomes</taxon>
    </lineage>
</organism>
<dbReference type="SUPFAM" id="SSF109854">
    <property type="entry name" value="DinB/YfiT-like putative metalloenzymes"/>
    <property type="match status" value="1"/>
</dbReference>
<gene>
    <name evidence="1" type="ORF">METZ01_LOCUS425466</name>
</gene>
<proteinExistence type="predicted"/>
<evidence type="ECO:0008006" key="2">
    <source>
        <dbReference type="Google" id="ProtNLM"/>
    </source>
</evidence>
<dbReference type="EMBL" id="UINC01169198">
    <property type="protein sequence ID" value="SVD72612.1"/>
    <property type="molecule type" value="Genomic_DNA"/>
</dbReference>
<name>A0A382XN95_9ZZZZ</name>
<sequence length="102" mass="12068">MLQQAIDFKKESDYLYEILQHLDADYFSSPTQFKNWTIDTVLQHLHYFNIAADLSLVNEAKFLNFLNDLRRAGKKGKNMVVYTREKLDNLSGPDLLQIWHDF</sequence>
<accession>A0A382XN95</accession>
<dbReference type="AlphaFoldDB" id="A0A382XN95"/>
<feature type="non-terminal residue" evidence="1">
    <location>
        <position position="102"/>
    </location>
</feature>
<reference evidence="1" key="1">
    <citation type="submission" date="2018-05" db="EMBL/GenBank/DDBJ databases">
        <authorList>
            <person name="Lanie J.A."/>
            <person name="Ng W.-L."/>
            <person name="Kazmierczak K.M."/>
            <person name="Andrzejewski T.M."/>
            <person name="Davidsen T.M."/>
            <person name="Wayne K.J."/>
            <person name="Tettelin H."/>
            <person name="Glass J.I."/>
            <person name="Rusch D."/>
            <person name="Podicherti R."/>
            <person name="Tsui H.-C.T."/>
            <person name="Winkler M.E."/>
        </authorList>
    </citation>
    <scope>NUCLEOTIDE SEQUENCE</scope>
</reference>
<evidence type="ECO:0000313" key="1">
    <source>
        <dbReference type="EMBL" id="SVD72612.1"/>
    </source>
</evidence>
<dbReference type="InterPro" id="IPR034660">
    <property type="entry name" value="DinB/YfiT-like"/>
</dbReference>
<protein>
    <recommendedName>
        <fullName evidence="2">Mycothiol-dependent maleylpyruvate isomerase metal-binding domain-containing protein</fullName>
    </recommendedName>
</protein>